<feature type="region of interest" description="Disordered" evidence="1">
    <location>
        <begin position="304"/>
        <end position="352"/>
    </location>
</feature>
<dbReference type="RefSeq" id="WP_093317450.1">
    <property type="nucleotide sequence ID" value="NZ_FOHV01000003.1"/>
</dbReference>
<sequence length="352" mass="37780">MKNFTKIIKPTLVAVSITAFLGLSLPTFAGIQSSDKTEQINGNAPNIPRIGVSGDLLVGKTLTVPKDKLHYLFGDKDDGENSNYWDVDISRSTIEWLILAPNATVTEGLAAPAVYTGESFLIPSAAIGKVIGMRITPTTKFGLPRENYQILIMNVVNYGGDGTDPKEVDPGDTGPGPIDPNNPANPKDPNHPNTENPGGNPDEKNPDVGGPGGNKEDGGDGNPGDGSGIVQDGDRYKVIIKSTDGTVILDETKGTNQERRPNKPEVDTEYTVSIVDSQDNNKDVTSDFEKSITWYFNGQMITDPDGVNAGSTTFRTQQNNDLSRARSQDERSEQGLTISITFDNDPDAAINK</sequence>
<evidence type="ECO:0000313" key="4">
    <source>
        <dbReference type="Proteomes" id="UP000242642"/>
    </source>
</evidence>
<protein>
    <submittedName>
        <fullName evidence="3">Uncharacterized protein</fullName>
    </submittedName>
</protein>
<keyword evidence="4" id="KW-1185">Reference proteome</keyword>
<evidence type="ECO:0000313" key="3">
    <source>
        <dbReference type="EMBL" id="SES77012.1"/>
    </source>
</evidence>
<feature type="compositionally biased region" description="Basic and acidic residues" evidence="1">
    <location>
        <begin position="323"/>
        <end position="333"/>
    </location>
</feature>
<feature type="chain" id="PRO_5017265224" evidence="2">
    <location>
        <begin position="30"/>
        <end position="352"/>
    </location>
</feature>
<gene>
    <name evidence="3" type="ORF">SAMN02583745_00440</name>
</gene>
<feature type="signal peptide" evidence="2">
    <location>
        <begin position="1"/>
        <end position="29"/>
    </location>
</feature>
<keyword evidence="2" id="KW-0732">Signal</keyword>
<dbReference type="STRING" id="1123402.SAMN02583745_00440"/>
<dbReference type="Proteomes" id="UP000242642">
    <property type="component" value="Unassembled WGS sequence"/>
</dbReference>
<feature type="compositionally biased region" description="Low complexity" evidence="1">
    <location>
        <begin position="171"/>
        <end position="193"/>
    </location>
</feature>
<feature type="region of interest" description="Disordered" evidence="1">
    <location>
        <begin position="161"/>
        <end position="234"/>
    </location>
</feature>
<name>A0A1H9Z7H0_9GAMM</name>
<reference evidence="4" key="1">
    <citation type="submission" date="2016-10" db="EMBL/GenBank/DDBJ databases">
        <authorList>
            <person name="Varghese N."/>
            <person name="Submissions S."/>
        </authorList>
    </citation>
    <scope>NUCLEOTIDE SEQUENCE [LARGE SCALE GENOMIC DNA]</scope>
    <source>
        <strain evidence="4">DSM 18579</strain>
    </source>
</reference>
<feature type="compositionally biased region" description="Polar residues" evidence="1">
    <location>
        <begin position="309"/>
        <end position="322"/>
    </location>
</feature>
<evidence type="ECO:0000256" key="2">
    <source>
        <dbReference type="SAM" id="SignalP"/>
    </source>
</evidence>
<dbReference type="EMBL" id="FOHV01000003">
    <property type="protein sequence ID" value="SES77012.1"/>
    <property type="molecule type" value="Genomic_DNA"/>
</dbReference>
<dbReference type="OrthoDB" id="7065811at2"/>
<evidence type="ECO:0000256" key="1">
    <source>
        <dbReference type="SAM" id="MobiDB-lite"/>
    </source>
</evidence>
<proteinExistence type="predicted"/>
<organism evidence="3 4">
    <name type="scientific">Thorsellia anophelis DSM 18579</name>
    <dbReference type="NCBI Taxonomy" id="1123402"/>
    <lineage>
        <taxon>Bacteria</taxon>
        <taxon>Pseudomonadati</taxon>
        <taxon>Pseudomonadota</taxon>
        <taxon>Gammaproteobacteria</taxon>
        <taxon>Enterobacterales</taxon>
        <taxon>Thorselliaceae</taxon>
        <taxon>Thorsellia</taxon>
    </lineage>
</organism>
<accession>A0A1H9Z7H0</accession>
<dbReference type="AlphaFoldDB" id="A0A1H9Z7H0"/>